<dbReference type="SMART" id="SM00342">
    <property type="entry name" value="HTH_ARAC"/>
    <property type="match status" value="1"/>
</dbReference>
<dbReference type="CDD" id="cd02208">
    <property type="entry name" value="cupin_RmlC-like"/>
    <property type="match status" value="1"/>
</dbReference>
<evidence type="ECO:0000256" key="3">
    <source>
        <dbReference type="ARBA" id="ARBA00023163"/>
    </source>
</evidence>
<dbReference type="PROSITE" id="PS01124">
    <property type="entry name" value="HTH_ARAC_FAMILY_2"/>
    <property type="match status" value="1"/>
</dbReference>
<dbReference type="SUPFAM" id="SSF46689">
    <property type="entry name" value="Homeodomain-like"/>
    <property type="match status" value="2"/>
</dbReference>
<feature type="domain" description="HTH araC/xylS-type" evidence="4">
    <location>
        <begin position="171"/>
        <end position="269"/>
    </location>
</feature>
<comment type="caution">
    <text evidence="5">The sequence shown here is derived from an EMBL/GenBank/DDBJ whole genome shotgun (WGS) entry which is preliminary data.</text>
</comment>
<dbReference type="Pfam" id="PF12833">
    <property type="entry name" value="HTH_18"/>
    <property type="match status" value="1"/>
</dbReference>
<dbReference type="EMBL" id="JACHFW010000013">
    <property type="protein sequence ID" value="MBB5265683.1"/>
    <property type="molecule type" value="Genomic_DNA"/>
</dbReference>
<keyword evidence="2 5" id="KW-0238">DNA-binding</keyword>
<dbReference type="RefSeq" id="WP_183775705.1">
    <property type="nucleotide sequence ID" value="NZ_JACHFW010000013.1"/>
</dbReference>
<dbReference type="GO" id="GO:0043565">
    <property type="term" value="F:sequence-specific DNA binding"/>
    <property type="evidence" value="ECO:0007669"/>
    <property type="project" value="InterPro"/>
</dbReference>
<protein>
    <submittedName>
        <fullName evidence="5">AraC-like DNA-binding protein</fullName>
    </submittedName>
</protein>
<organism evidence="5 6">
    <name type="scientific">Catenibacillus scindens</name>
    <dbReference type="NCBI Taxonomy" id="673271"/>
    <lineage>
        <taxon>Bacteria</taxon>
        <taxon>Bacillati</taxon>
        <taxon>Bacillota</taxon>
        <taxon>Clostridia</taxon>
        <taxon>Lachnospirales</taxon>
        <taxon>Lachnospiraceae</taxon>
        <taxon>Catenibacillus</taxon>
    </lineage>
</organism>
<dbReference type="Gene3D" id="1.10.10.60">
    <property type="entry name" value="Homeodomain-like"/>
    <property type="match status" value="2"/>
</dbReference>
<dbReference type="InterPro" id="IPR009057">
    <property type="entry name" value="Homeodomain-like_sf"/>
</dbReference>
<keyword evidence="3" id="KW-0804">Transcription</keyword>
<dbReference type="InterPro" id="IPR037923">
    <property type="entry name" value="HTH-like"/>
</dbReference>
<evidence type="ECO:0000313" key="6">
    <source>
        <dbReference type="Proteomes" id="UP000543642"/>
    </source>
</evidence>
<evidence type="ECO:0000313" key="5">
    <source>
        <dbReference type="EMBL" id="MBB5265683.1"/>
    </source>
</evidence>
<evidence type="ECO:0000256" key="2">
    <source>
        <dbReference type="ARBA" id="ARBA00023125"/>
    </source>
</evidence>
<gene>
    <name evidence="5" type="ORF">HNP82_002830</name>
</gene>
<accession>A0A7W8HCX3</accession>
<dbReference type="InterPro" id="IPR014710">
    <property type="entry name" value="RmlC-like_jellyroll"/>
</dbReference>
<dbReference type="InterPro" id="IPR003313">
    <property type="entry name" value="AraC-bd"/>
</dbReference>
<sequence>MEHQEIWKTKEPVDIVFSPRVVPPGYVPYHWHDAYEFNFEIEGSFQVMIHHDKYVAGPGDFFAINPGEPHSFVSEKGDTSITMIIPSNFFKRFAPNEPLPVFPNVFSKEQKAVIGEWLMRCNHLYEASLESNFLDFYGELFYLLSYLYQQRKKDARLEQIALSDTQKHRLEILTSYIEDHYNESIGLNDAAGILHLQPNYFCRFFKKLTGMSFMEYLNDYRIIKIYRDIIDTDDSIRDIIIRHGFDDYKIFRKYFYRRYQATPSHVRKFKVISQYSEKKK</sequence>
<keyword evidence="1" id="KW-0805">Transcription regulation</keyword>
<dbReference type="InterPro" id="IPR018060">
    <property type="entry name" value="HTH_AraC"/>
</dbReference>
<evidence type="ECO:0000259" key="4">
    <source>
        <dbReference type="PROSITE" id="PS01124"/>
    </source>
</evidence>
<dbReference type="Gene3D" id="2.60.120.10">
    <property type="entry name" value="Jelly Rolls"/>
    <property type="match status" value="1"/>
</dbReference>
<evidence type="ECO:0000256" key="1">
    <source>
        <dbReference type="ARBA" id="ARBA00023015"/>
    </source>
</evidence>
<dbReference type="GO" id="GO:0003700">
    <property type="term" value="F:DNA-binding transcription factor activity"/>
    <property type="evidence" value="ECO:0007669"/>
    <property type="project" value="InterPro"/>
</dbReference>
<keyword evidence="6" id="KW-1185">Reference proteome</keyword>
<dbReference type="SUPFAM" id="SSF51215">
    <property type="entry name" value="Regulatory protein AraC"/>
    <property type="match status" value="1"/>
</dbReference>
<proteinExistence type="predicted"/>
<dbReference type="AlphaFoldDB" id="A0A7W8HCX3"/>
<dbReference type="Proteomes" id="UP000543642">
    <property type="component" value="Unassembled WGS sequence"/>
</dbReference>
<name>A0A7W8HCX3_9FIRM</name>
<dbReference type="Pfam" id="PF02311">
    <property type="entry name" value="AraC_binding"/>
    <property type="match status" value="1"/>
</dbReference>
<reference evidence="5 6" key="1">
    <citation type="submission" date="2020-08" db="EMBL/GenBank/DDBJ databases">
        <title>Genomic Encyclopedia of Type Strains, Phase IV (KMG-IV): sequencing the most valuable type-strain genomes for metagenomic binning, comparative biology and taxonomic classification.</title>
        <authorList>
            <person name="Goeker M."/>
        </authorList>
    </citation>
    <scope>NUCLEOTIDE SEQUENCE [LARGE SCALE GENOMIC DNA]</scope>
    <source>
        <strain evidence="5 6">DSM 106146</strain>
    </source>
</reference>
<dbReference type="PANTHER" id="PTHR43280:SF2">
    <property type="entry name" value="HTH-TYPE TRANSCRIPTIONAL REGULATOR EXSA"/>
    <property type="match status" value="1"/>
</dbReference>
<dbReference type="PANTHER" id="PTHR43280">
    <property type="entry name" value="ARAC-FAMILY TRANSCRIPTIONAL REGULATOR"/>
    <property type="match status" value="1"/>
</dbReference>